<feature type="transmembrane region" description="Helical" evidence="5">
    <location>
        <begin position="124"/>
        <end position="147"/>
    </location>
</feature>
<evidence type="ECO:0000259" key="6">
    <source>
        <dbReference type="Pfam" id="PF04932"/>
    </source>
</evidence>
<dbReference type="OrthoDB" id="7061094at2"/>
<feature type="transmembrane region" description="Helical" evidence="5">
    <location>
        <begin position="66"/>
        <end position="86"/>
    </location>
</feature>
<keyword evidence="2 5" id="KW-0812">Transmembrane</keyword>
<dbReference type="PANTHER" id="PTHR37422:SF13">
    <property type="entry name" value="LIPOPOLYSACCHARIDE BIOSYNTHESIS PROTEIN PA4999-RELATED"/>
    <property type="match status" value="1"/>
</dbReference>
<evidence type="ECO:0000256" key="5">
    <source>
        <dbReference type="SAM" id="Phobius"/>
    </source>
</evidence>
<keyword evidence="4 5" id="KW-0472">Membrane</keyword>
<evidence type="ECO:0000256" key="3">
    <source>
        <dbReference type="ARBA" id="ARBA00022989"/>
    </source>
</evidence>
<dbReference type="GO" id="GO:0016020">
    <property type="term" value="C:membrane"/>
    <property type="evidence" value="ECO:0007669"/>
    <property type="project" value="UniProtKB-SubCell"/>
</dbReference>
<feature type="transmembrane region" description="Helical" evidence="5">
    <location>
        <begin position="12"/>
        <end position="34"/>
    </location>
</feature>
<feature type="transmembrane region" description="Helical" evidence="5">
    <location>
        <begin position="219"/>
        <end position="236"/>
    </location>
</feature>
<feature type="transmembrane region" description="Helical" evidence="5">
    <location>
        <begin position="331"/>
        <end position="356"/>
    </location>
</feature>
<dbReference type="HOGENOM" id="CLU_484544_0_0_6"/>
<dbReference type="KEGG" id="par:Psyc_0242"/>
<gene>
    <name evidence="7" type="ordered locus">Psyc_0242</name>
</gene>
<evidence type="ECO:0000313" key="7">
    <source>
        <dbReference type="EMBL" id="AAZ18113.1"/>
    </source>
</evidence>
<reference evidence="7 8" key="1">
    <citation type="journal article" date="2010" name="Appl. Environ. Microbiol.">
        <title>The genome sequence of Psychrobacter arcticus 273-4, a psychroactive Siberian permafrost bacterium, reveals mechanisms for adaptation to low-temperature growth.</title>
        <authorList>
            <person name="Ayala-del-Rio H.L."/>
            <person name="Chain P.S."/>
            <person name="Grzymski J.J."/>
            <person name="Ponder M.A."/>
            <person name="Ivanova N."/>
            <person name="Bergholz P.W."/>
            <person name="Di Bartolo G."/>
            <person name="Hauser L."/>
            <person name="Land M."/>
            <person name="Bakermans C."/>
            <person name="Rodrigues D."/>
            <person name="Klappenbach J."/>
            <person name="Zarka D."/>
            <person name="Larimer F."/>
            <person name="Richardson P."/>
            <person name="Murray A."/>
            <person name="Thomashow M."/>
            <person name="Tiedje J.M."/>
        </authorList>
    </citation>
    <scope>NUCLEOTIDE SEQUENCE [LARGE SCALE GENOMIC DNA]</scope>
    <source>
        <strain evidence="8">DSM 17307 / VKM B-2377 / 273-4</strain>
    </source>
</reference>
<feature type="transmembrane region" description="Helical" evidence="5">
    <location>
        <begin position="167"/>
        <end position="187"/>
    </location>
</feature>
<dbReference type="EMBL" id="CP000082">
    <property type="protein sequence ID" value="AAZ18113.1"/>
    <property type="molecule type" value="Genomic_DNA"/>
</dbReference>
<evidence type="ECO:0000256" key="2">
    <source>
        <dbReference type="ARBA" id="ARBA00022692"/>
    </source>
</evidence>
<keyword evidence="8" id="KW-1185">Reference proteome</keyword>
<organism evidence="7 8">
    <name type="scientific">Psychrobacter arcticus (strain DSM 17307 / VKM B-2377 / 273-4)</name>
    <dbReference type="NCBI Taxonomy" id="259536"/>
    <lineage>
        <taxon>Bacteria</taxon>
        <taxon>Pseudomonadati</taxon>
        <taxon>Pseudomonadota</taxon>
        <taxon>Gammaproteobacteria</taxon>
        <taxon>Moraxellales</taxon>
        <taxon>Moraxellaceae</taxon>
        <taxon>Psychrobacter</taxon>
    </lineage>
</organism>
<evidence type="ECO:0000256" key="4">
    <source>
        <dbReference type="ARBA" id="ARBA00023136"/>
    </source>
</evidence>
<name>Q4FV45_PSYA2</name>
<feature type="transmembrane region" description="Helical" evidence="5">
    <location>
        <begin position="388"/>
        <end position="405"/>
    </location>
</feature>
<dbReference type="eggNOG" id="COG3307">
    <property type="taxonomic scope" value="Bacteria"/>
</dbReference>
<dbReference type="RefSeq" id="WP_011279551.1">
    <property type="nucleotide sequence ID" value="NC_007204.1"/>
</dbReference>
<feature type="transmembrane region" description="Helical" evidence="5">
    <location>
        <begin position="417"/>
        <end position="436"/>
    </location>
</feature>
<dbReference type="Proteomes" id="UP000000546">
    <property type="component" value="Chromosome"/>
</dbReference>
<comment type="subcellular location">
    <subcellularLocation>
        <location evidence="1">Membrane</location>
        <topology evidence="1">Multi-pass membrane protein</topology>
    </subcellularLocation>
</comment>
<dbReference type="InterPro" id="IPR051533">
    <property type="entry name" value="WaaL-like"/>
</dbReference>
<dbReference type="STRING" id="259536.Psyc_0242"/>
<sequence>MKIINKQLVDPNIVLIVLIGIGYLVGVLNTFHRFPSANDMYPDLVAMMFVAAGLVYWYALSHVKHISLSTIAWAIIFGLIAVQPYINRITYPSGLIFDLSVLLTCVAVSICVANAPNKAKLFQILMWLMVSAGVLTALTQIAQYLRLDLPMYLLYPNSAGARISANISQPNQAAFILALSTGGLLYLSSLCKGVFKSSLIVLPSFLLAIGLGLSASRTGLILMVIAILGYFLLFKLPVKIKVITASACTTLLLLGYGVGSYLLLYNNSAAVSGAARISNTALDSRWILQQQAWLFFQENPLTGVGWGNLMKASLDHAQQLSFFYANGHSHFFISNIAAETGIIGLLTLSPFAYILVKNFNFKLSNLDAAVYMLLAIFIAYSSSEFPLWLPRYLIIFVVLLSFIDHKKIELSVKMGQLIKYSLLFLSIVLALGSVFYQINYRAYSKVFYAIAEPSFSYQEKEDRLLNLTPVIGFEQFYDILFFHMMSEDINNIEYKAQLTSKVLSNTLSYKVLVRSADIYLLADDKNRALELYKNACIFNYAQYCEQLVTDLSDRAVKGEDGLQEVNLSFQKWRLENPKKTGLDNNQ</sequence>
<dbReference type="AlphaFoldDB" id="Q4FV45"/>
<evidence type="ECO:0000313" key="8">
    <source>
        <dbReference type="Proteomes" id="UP000000546"/>
    </source>
</evidence>
<feature type="transmembrane region" description="Helical" evidence="5">
    <location>
        <begin position="243"/>
        <end position="264"/>
    </location>
</feature>
<feature type="domain" description="O-antigen ligase-related" evidence="6">
    <location>
        <begin position="204"/>
        <end position="348"/>
    </location>
</feature>
<feature type="transmembrane region" description="Helical" evidence="5">
    <location>
        <begin position="92"/>
        <end position="112"/>
    </location>
</feature>
<dbReference type="Pfam" id="PF04932">
    <property type="entry name" value="Wzy_C"/>
    <property type="match status" value="1"/>
</dbReference>
<accession>Q4FV45</accession>
<dbReference type="PANTHER" id="PTHR37422">
    <property type="entry name" value="TEICHURONIC ACID BIOSYNTHESIS PROTEIN TUAE"/>
    <property type="match status" value="1"/>
</dbReference>
<feature type="transmembrane region" description="Helical" evidence="5">
    <location>
        <begin position="40"/>
        <end position="59"/>
    </location>
</feature>
<evidence type="ECO:0000256" key="1">
    <source>
        <dbReference type="ARBA" id="ARBA00004141"/>
    </source>
</evidence>
<protein>
    <recommendedName>
        <fullName evidence="6">O-antigen ligase-related domain-containing protein</fullName>
    </recommendedName>
</protein>
<dbReference type="InterPro" id="IPR007016">
    <property type="entry name" value="O-antigen_ligase-rel_domated"/>
</dbReference>
<keyword evidence="3 5" id="KW-1133">Transmembrane helix</keyword>
<proteinExistence type="predicted"/>